<evidence type="ECO:0000313" key="2">
    <source>
        <dbReference type="EMBL" id="KAI9632647.1"/>
    </source>
</evidence>
<feature type="region of interest" description="Disordered" evidence="1">
    <location>
        <begin position="233"/>
        <end position="252"/>
    </location>
</feature>
<evidence type="ECO:0008006" key="4">
    <source>
        <dbReference type="Google" id="ProtNLM"/>
    </source>
</evidence>
<comment type="caution">
    <text evidence="2">The sequence shown here is derived from an EMBL/GenBank/DDBJ whole genome shotgun (WGS) entry which is preliminary data.</text>
</comment>
<keyword evidence="3" id="KW-1185">Reference proteome</keyword>
<evidence type="ECO:0000256" key="1">
    <source>
        <dbReference type="SAM" id="MobiDB-lite"/>
    </source>
</evidence>
<dbReference type="AlphaFoldDB" id="A0AA38H2C9"/>
<dbReference type="GeneID" id="77730554"/>
<dbReference type="RefSeq" id="XP_052942424.1">
    <property type="nucleotide sequence ID" value="XM_053091349.1"/>
</dbReference>
<accession>A0AA38H2C9</accession>
<feature type="region of interest" description="Disordered" evidence="1">
    <location>
        <begin position="1"/>
        <end position="20"/>
    </location>
</feature>
<name>A0AA38H2C9_9TREE</name>
<feature type="region of interest" description="Disordered" evidence="1">
    <location>
        <begin position="168"/>
        <end position="219"/>
    </location>
</feature>
<proteinExistence type="predicted"/>
<protein>
    <recommendedName>
        <fullName evidence="4">Arrestin-like N-terminal domain-containing protein</fullName>
    </recommendedName>
</protein>
<dbReference type="EMBL" id="JAKWFO010000014">
    <property type="protein sequence ID" value="KAI9632647.1"/>
    <property type="molecule type" value="Genomic_DNA"/>
</dbReference>
<dbReference type="Proteomes" id="UP001164286">
    <property type="component" value="Unassembled WGS sequence"/>
</dbReference>
<sequence length="603" mass="67212">MSFFQRLAPTRRTTSNKREDPTLTLHVPAYGALYLTRQVRPFGVQEDEGYHSEPYSLRGWVQVKVPADHGRCRCKSIKVAFKTICRLAMGPNRGWEEDVIFEREELLEDENGIWFEEGSTRYEFAFTLPDGVPAMDWHENAKIRHELHAVVEGVPPQSHGVRLFQSLRASSPSAGPSRSRGRSPAPSRHHSPTASRGRSPLPSPSPSRPPSPPVGEMSALRLDSPSISLIHRHTNSSLPQTPSYDDVAGPSSEGQDWLEGTFAVKRNIRVVWNPNPTGGVNSLDEKVRDSASDLGEYEVHFKAPIWTVCCVMHTRIHFQHLPPTATIFYIRIDLVQTVVLRSPRDRGPGSEDKAIHTTRRHIISKQGNRPAKEVKKPDASFHAVWRGVNAGGEDDGEFNMVTKGRLPNDVDSRPSTLEGVETPVHVSHQLQVEVVYSIWGQDHLGAPLHKAGPGEQRTSMIARSVTLPGCPNIPENVGLPEYVPDPASRFSQPNTPCPLCKIPPEDRYCTKCPFDRAVHPRHDHNPKVVGSPDGVCPVCSVLVVHEGDKHWTACACALGFEEMERLGESVERAGGAAAVRRWEEDENYGKEEYEYARGRQIQR</sequence>
<feature type="compositionally biased region" description="Low complexity" evidence="1">
    <location>
        <begin position="168"/>
        <end position="200"/>
    </location>
</feature>
<evidence type="ECO:0000313" key="3">
    <source>
        <dbReference type="Proteomes" id="UP001164286"/>
    </source>
</evidence>
<gene>
    <name evidence="2" type="ORF">MKK02DRAFT_40953</name>
</gene>
<organism evidence="2 3">
    <name type="scientific">Dioszegia hungarica</name>
    <dbReference type="NCBI Taxonomy" id="4972"/>
    <lineage>
        <taxon>Eukaryota</taxon>
        <taxon>Fungi</taxon>
        <taxon>Dikarya</taxon>
        <taxon>Basidiomycota</taxon>
        <taxon>Agaricomycotina</taxon>
        <taxon>Tremellomycetes</taxon>
        <taxon>Tremellales</taxon>
        <taxon>Bulleribasidiaceae</taxon>
        <taxon>Dioszegia</taxon>
    </lineage>
</organism>
<reference evidence="2" key="1">
    <citation type="journal article" date="2022" name="G3 (Bethesda)">
        <title>High quality genome of the basidiomycete yeast Dioszegia hungarica PDD-24b-2 isolated from cloud water.</title>
        <authorList>
            <person name="Jarrige D."/>
            <person name="Haridas S."/>
            <person name="Bleykasten-Grosshans C."/>
            <person name="Joly M."/>
            <person name="Nadalig T."/>
            <person name="Sancelme M."/>
            <person name="Vuilleumier S."/>
            <person name="Grigoriev I.V."/>
            <person name="Amato P."/>
            <person name="Bringel F."/>
        </authorList>
    </citation>
    <scope>NUCLEOTIDE SEQUENCE</scope>
    <source>
        <strain evidence="2">PDD-24b-2</strain>
    </source>
</reference>
<feature type="compositionally biased region" description="Pro residues" evidence="1">
    <location>
        <begin position="201"/>
        <end position="213"/>
    </location>
</feature>